<evidence type="ECO:0000313" key="2">
    <source>
        <dbReference type="EMBL" id="GLL08675.1"/>
    </source>
</evidence>
<name>A0A9W6KYB9_9ACTN</name>
<protein>
    <submittedName>
        <fullName evidence="2">Uncharacterized protein</fullName>
    </submittedName>
</protein>
<dbReference type="AlphaFoldDB" id="A0A9W6KYB9"/>
<accession>A0A9W6KYB9</accession>
<comment type="caution">
    <text evidence="2">The sequence shown here is derived from an EMBL/GenBank/DDBJ whole genome shotgun (WGS) entry which is preliminary data.</text>
</comment>
<organism evidence="2 3">
    <name type="scientific">Dactylosporangium matsuzakiense</name>
    <dbReference type="NCBI Taxonomy" id="53360"/>
    <lineage>
        <taxon>Bacteria</taxon>
        <taxon>Bacillati</taxon>
        <taxon>Actinomycetota</taxon>
        <taxon>Actinomycetes</taxon>
        <taxon>Micromonosporales</taxon>
        <taxon>Micromonosporaceae</taxon>
        <taxon>Dactylosporangium</taxon>
    </lineage>
</organism>
<feature type="region of interest" description="Disordered" evidence="1">
    <location>
        <begin position="1"/>
        <end position="39"/>
    </location>
</feature>
<sequence length="89" mass="9204">MKHAAPVPATSLTELSKSSIRRRQILPRRHAAGPRPGVPTGATGLAVAAFAADSASLDPVMASWLSVELGEGPPPEQVLDRVLEALSGL</sequence>
<dbReference type="Proteomes" id="UP001143480">
    <property type="component" value="Unassembled WGS sequence"/>
</dbReference>
<dbReference type="EMBL" id="BSFP01000172">
    <property type="protein sequence ID" value="GLL08675.1"/>
    <property type="molecule type" value="Genomic_DNA"/>
</dbReference>
<keyword evidence="3" id="KW-1185">Reference proteome</keyword>
<evidence type="ECO:0000256" key="1">
    <source>
        <dbReference type="SAM" id="MobiDB-lite"/>
    </source>
</evidence>
<reference evidence="2" key="2">
    <citation type="submission" date="2023-01" db="EMBL/GenBank/DDBJ databases">
        <authorList>
            <person name="Sun Q."/>
            <person name="Evtushenko L."/>
        </authorList>
    </citation>
    <scope>NUCLEOTIDE SEQUENCE</scope>
    <source>
        <strain evidence="2">VKM Ac-1321</strain>
    </source>
</reference>
<reference evidence="2" key="1">
    <citation type="journal article" date="2014" name="Int. J. Syst. Evol. Microbiol.">
        <title>Complete genome sequence of Corynebacterium casei LMG S-19264T (=DSM 44701T), isolated from a smear-ripened cheese.</title>
        <authorList>
            <consortium name="US DOE Joint Genome Institute (JGI-PGF)"/>
            <person name="Walter F."/>
            <person name="Albersmeier A."/>
            <person name="Kalinowski J."/>
            <person name="Ruckert C."/>
        </authorList>
    </citation>
    <scope>NUCLEOTIDE SEQUENCE</scope>
    <source>
        <strain evidence="2">VKM Ac-1321</strain>
    </source>
</reference>
<gene>
    <name evidence="2" type="ORF">GCM10017581_104430</name>
</gene>
<evidence type="ECO:0000313" key="3">
    <source>
        <dbReference type="Proteomes" id="UP001143480"/>
    </source>
</evidence>
<proteinExistence type="predicted"/>
<feature type="compositionally biased region" description="Basic residues" evidence="1">
    <location>
        <begin position="19"/>
        <end position="32"/>
    </location>
</feature>
<dbReference type="RefSeq" id="WP_261964535.1">
    <property type="nucleotide sequence ID" value="NZ_BAAAXA010000001.1"/>
</dbReference>